<dbReference type="Gene3D" id="1.10.260.40">
    <property type="entry name" value="lambda repressor-like DNA-binding domains"/>
    <property type="match status" value="1"/>
</dbReference>
<reference evidence="3 4" key="1">
    <citation type="submission" date="2018-03" db="EMBL/GenBank/DDBJ databases">
        <title>Bioinformatic expansion and discovery of thiopeptide antibiotics.</title>
        <authorList>
            <person name="Schwalen C.J."/>
            <person name="Hudson G.A."/>
            <person name="Mitchell D.A."/>
        </authorList>
    </citation>
    <scope>NUCLEOTIDE SEQUENCE [LARGE SCALE GENOMIC DNA]</scope>
    <source>
        <strain evidence="3 4">NRRL 8041</strain>
    </source>
</reference>
<dbReference type="OrthoDB" id="3405385at2"/>
<dbReference type="EMBL" id="PYBV01000041">
    <property type="protein sequence ID" value="PYC65771.1"/>
    <property type="molecule type" value="Genomic_DNA"/>
</dbReference>
<dbReference type="PROSITE" id="PS50943">
    <property type="entry name" value="HTH_CROC1"/>
    <property type="match status" value="1"/>
</dbReference>
<dbReference type="AlphaFoldDB" id="A0A318NDV9"/>
<dbReference type="SMART" id="SM00530">
    <property type="entry name" value="HTH_XRE"/>
    <property type="match status" value="1"/>
</dbReference>
<evidence type="ECO:0000256" key="1">
    <source>
        <dbReference type="SAM" id="MobiDB-lite"/>
    </source>
</evidence>
<proteinExistence type="predicted"/>
<organism evidence="3 4">
    <name type="scientific">Micromonospora arborensis</name>
    <dbReference type="NCBI Taxonomy" id="2116518"/>
    <lineage>
        <taxon>Bacteria</taxon>
        <taxon>Bacillati</taxon>
        <taxon>Actinomycetota</taxon>
        <taxon>Actinomycetes</taxon>
        <taxon>Micromonosporales</taxon>
        <taxon>Micromonosporaceae</taxon>
        <taxon>Micromonospora</taxon>
    </lineage>
</organism>
<accession>A0A318NDV9</accession>
<dbReference type="CDD" id="cd00093">
    <property type="entry name" value="HTH_XRE"/>
    <property type="match status" value="1"/>
</dbReference>
<feature type="domain" description="HTH cro/C1-type" evidence="2">
    <location>
        <begin position="38"/>
        <end position="93"/>
    </location>
</feature>
<feature type="region of interest" description="Disordered" evidence="1">
    <location>
        <begin position="1"/>
        <end position="21"/>
    </location>
</feature>
<evidence type="ECO:0000313" key="4">
    <source>
        <dbReference type="Proteomes" id="UP000248333"/>
    </source>
</evidence>
<evidence type="ECO:0000313" key="3">
    <source>
        <dbReference type="EMBL" id="PYC65771.1"/>
    </source>
</evidence>
<dbReference type="SUPFAM" id="SSF47413">
    <property type="entry name" value="lambda repressor-like DNA-binding domains"/>
    <property type="match status" value="1"/>
</dbReference>
<dbReference type="InterPro" id="IPR010982">
    <property type="entry name" value="Lambda_DNA-bd_dom_sf"/>
</dbReference>
<gene>
    <name evidence="3" type="ORF">C7C45_27325</name>
</gene>
<sequence>MRVRQRSPIDGTYDQPVPASASQDPRVIAFARFIKRALDEAVRERAMSIEDVEQRTGIGRSTIYRWRRAEIANPQRTQVQQFCDGLGIPRAVASQILGWDGAPPSPAPDPSTDPDLRAVARILMDPSVSAEEKTVIRATLQHLARRR</sequence>
<name>A0A318NDV9_9ACTN</name>
<comment type="caution">
    <text evidence="3">The sequence shown here is derived from an EMBL/GenBank/DDBJ whole genome shotgun (WGS) entry which is preliminary data.</text>
</comment>
<keyword evidence="4" id="KW-1185">Reference proteome</keyword>
<dbReference type="GO" id="GO:0003677">
    <property type="term" value="F:DNA binding"/>
    <property type="evidence" value="ECO:0007669"/>
    <property type="project" value="InterPro"/>
</dbReference>
<dbReference type="Proteomes" id="UP000248333">
    <property type="component" value="Unassembled WGS sequence"/>
</dbReference>
<dbReference type="Pfam" id="PF13443">
    <property type="entry name" value="HTH_26"/>
    <property type="match status" value="1"/>
</dbReference>
<dbReference type="InterPro" id="IPR001387">
    <property type="entry name" value="Cro/C1-type_HTH"/>
</dbReference>
<evidence type="ECO:0000259" key="2">
    <source>
        <dbReference type="PROSITE" id="PS50943"/>
    </source>
</evidence>
<protein>
    <submittedName>
        <fullName evidence="3">XRE family transcriptional regulator</fullName>
    </submittedName>
</protein>